<evidence type="ECO:0000256" key="4">
    <source>
        <dbReference type="ARBA" id="ARBA00023157"/>
    </source>
</evidence>
<feature type="repeat" description="LDL-receptor class B" evidence="6">
    <location>
        <begin position="101"/>
        <end position="143"/>
    </location>
</feature>
<dbReference type="Gene3D" id="2.120.10.30">
    <property type="entry name" value="TolB, C-terminal domain"/>
    <property type="match status" value="1"/>
</dbReference>
<sequence>MTVLSDRATSGTSVESILLADLRDGAIYKVNSATGSNETLPFGPLSNPVAVDYDATSDYVYWTDSADESVMRGYLNGTGKEAIATINGMTPDGLALDIPGGNVYWTDTGRDVISVARMDGKHFRNVLSTELDEPRAIVLDPENGYMYWTDWGAQAKIERAAMDGTGRTTLINTGLVWPNGITLDKTAQRLYWCDARTYKIESSDLNGYDRRQFTFQLVHFFGIAVDDTHVYWTAWNVPSVVR</sequence>
<keyword evidence="4" id="KW-1015">Disulfide bond</keyword>
<feature type="repeat" description="LDL-receptor class B" evidence="6">
    <location>
        <begin position="188"/>
        <end position="229"/>
    </location>
</feature>
<evidence type="ECO:0000313" key="8">
    <source>
        <dbReference type="Proteomes" id="UP000838412"/>
    </source>
</evidence>
<dbReference type="SMART" id="SM00135">
    <property type="entry name" value="LY"/>
    <property type="match status" value="4"/>
</dbReference>
<keyword evidence="8" id="KW-1185">Reference proteome</keyword>
<dbReference type="OrthoDB" id="9990982at2759"/>
<dbReference type="InterPro" id="IPR000033">
    <property type="entry name" value="LDLR_classB_rpt"/>
</dbReference>
<dbReference type="PANTHER" id="PTHR46513">
    <property type="entry name" value="VITELLOGENIN RECEPTOR-LIKE PROTEIN-RELATED-RELATED"/>
    <property type="match status" value="1"/>
</dbReference>
<reference evidence="7" key="1">
    <citation type="submission" date="2022-01" db="EMBL/GenBank/DDBJ databases">
        <authorList>
            <person name="Braso-Vives M."/>
        </authorList>
    </citation>
    <scope>NUCLEOTIDE SEQUENCE</scope>
</reference>
<dbReference type="InterPro" id="IPR050778">
    <property type="entry name" value="Cueball_EGF_LRP_Nidogen"/>
</dbReference>
<accession>A0A8K0E886</accession>
<dbReference type="PANTHER" id="PTHR46513:SF44">
    <property type="entry name" value="LDL RECEPTOR RELATED PROTEIN 4"/>
    <property type="match status" value="1"/>
</dbReference>
<organism evidence="7 8">
    <name type="scientific">Branchiostoma lanceolatum</name>
    <name type="common">Common lancelet</name>
    <name type="synonym">Amphioxus lanceolatum</name>
    <dbReference type="NCBI Taxonomy" id="7740"/>
    <lineage>
        <taxon>Eukaryota</taxon>
        <taxon>Metazoa</taxon>
        <taxon>Chordata</taxon>
        <taxon>Cephalochordata</taxon>
        <taxon>Leptocardii</taxon>
        <taxon>Amphioxiformes</taxon>
        <taxon>Branchiostomatidae</taxon>
        <taxon>Branchiostoma</taxon>
    </lineage>
</organism>
<evidence type="ECO:0000256" key="5">
    <source>
        <dbReference type="ARBA" id="ARBA00023180"/>
    </source>
</evidence>
<proteinExistence type="predicted"/>
<evidence type="ECO:0000256" key="6">
    <source>
        <dbReference type="PROSITE-ProRule" id="PRU00461"/>
    </source>
</evidence>
<keyword evidence="5" id="KW-0325">Glycoprotein</keyword>
<evidence type="ECO:0000256" key="2">
    <source>
        <dbReference type="ARBA" id="ARBA00022729"/>
    </source>
</evidence>
<evidence type="ECO:0000256" key="3">
    <source>
        <dbReference type="ARBA" id="ARBA00022737"/>
    </source>
</evidence>
<dbReference type="AlphaFoldDB" id="A0A8K0E886"/>
<dbReference type="PROSITE" id="PS51120">
    <property type="entry name" value="LDLRB"/>
    <property type="match status" value="4"/>
</dbReference>
<protein>
    <submittedName>
        <fullName evidence="7">LRP1 protein</fullName>
    </submittedName>
</protein>
<dbReference type="Proteomes" id="UP000838412">
    <property type="component" value="Chromosome 14"/>
</dbReference>
<name>A0A8K0E886_BRALA</name>
<evidence type="ECO:0000256" key="1">
    <source>
        <dbReference type="ARBA" id="ARBA00022536"/>
    </source>
</evidence>
<feature type="repeat" description="LDL-receptor class B" evidence="6">
    <location>
        <begin position="58"/>
        <end position="100"/>
    </location>
</feature>
<dbReference type="Pfam" id="PF00058">
    <property type="entry name" value="Ldl_recept_b"/>
    <property type="match status" value="4"/>
</dbReference>
<dbReference type="InterPro" id="IPR011042">
    <property type="entry name" value="6-blade_b-propeller_TolB-like"/>
</dbReference>
<dbReference type="FunFam" id="2.120.10.30:FF:000241">
    <property type="entry name" value="Low-density lipoprotein receptor-related protein 6"/>
    <property type="match status" value="1"/>
</dbReference>
<gene>
    <name evidence="7" type="primary">LRP1</name>
    <name evidence="7" type="ORF">BLAG_LOCUS7132</name>
</gene>
<evidence type="ECO:0000313" key="7">
    <source>
        <dbReference type="EMBL" id="CAH1244504.1"/>
    </source>
</evidence>
<feature type="repeat" description="LDL-receptor class B" evidence="6">
    <location>
        <begin position="144"/>
        <end position="187"/>
    </location>
</feature>
<keyword evidence="3" id="KW-0677">Repeat</keyword>
<keyword evidence="1" id="KW-0245">EGF-like domain</keyword>
<keyword evidence="2" id="KW-0732">Signal</keyword>
<dbReference type="EMBL" id="OV696699">
    <property type="protein sequence ID" value="CAH1244504.1"/>
    <property type="molecule type" value="Genomic_DNA"/>
</dbReference>
<dbReference type="SUPFAM" id="SSF63825">
    <property type="entry name" value="YWTD domain"/>
    <property type="match status" value="1"/>
</dbReference>